<keyword evidence="3" id="KW-1185">Reference proteome</keyword>
<dbReference type="Pfam" id="PF08389">
    <property type="entry name" value="Xpo1"/>
    <property type="match status" value="1"/>
</dbReference>
<name>A0ABM1E6I8_PRICU</name>
<comment type="similarity">
    <text evidence="1">Belongs to the exportin family.</text>
</comment>
<accession>A0ABM1E6I8</accession>
<dbReference type="Pfam" id="PF03810">
    <property type="entry name" value="IBN_N"/>
    <property type="match status" value="1"/>
</dbReference>
<evidence type="ECO:0000313" key="3">
    <source>
        <dbReference type="Proteomes" id="UP000695022"/>
    </source>
</evidence>
<dbReference type="PANTHER" id="PTHR11223:SF3">
    <property type="entry name" value="EXPORTIN-5"/>
    <property type="match status" value="1"/>
</dbReference>
<dbReference type="PANTHER" id="PTHR11223">
    <property type="entry name" value="EXPORTIN 1/5"/>
    <property type="match status" value="1"/>
</dbReference>
<reference evidence="4" key="1">
    <citation type="submission" date="2025-08" db="UniProtKB">
        <authorList>
            <consortium name="RefSeq"/>
        </authorList>
    </citation>
    <scope>IDENTIFICATION</scope>
</reference>
<dbReference type="InterPro" id="IPR001494">
    <property type="entry name" value="Importin-beta_N"/>
</dbReference>
<dbReference type="InterPro" id="IPR013598">
    <property type="entry name" value="Exportin-1/Importin-b-like"/>
</dbReference>
<dbReference type="PROSITE" id="PS50166">
    <property type="entry name" value="IMPORTIN_B_NT"/>
    <property type="match status" value="1"/>
</dbReference>
<evidence type="ECO:0000259" key="2">
    <source>
        <dbReference type="PROSITE" id="PS50166"/>
    </source>
</evidence>
<dbReference type="InterPro" id="IPR045065">
    <property type="entry name" value="XPO1/5"/>
</dbReference>
<dbReference type="InterPro" id="IPR045478">
    <property type="entry name" value="Exportin-5_C"/>
</dbReference>
<feature type="domain" description="Importin N-terminal" evidence="2">
    <location>
        <begin position="32"/>
        <end position="99"/>
    </location>
</feature>
<dbReference type="Gene3D" id="1.25.10.10">
    <property type="entry name" value="Leucine-rich Repeat Variant"/>
    <property type="match status" value="2"/>
</dbReference>
<evidence type="ECO:0000256" key="1">
    <source>
        <dbReference type="ARBA" id="ARBA00009466"/>
    </source>
</evidence>
<dbReference type="Proteomes" id="UP000695022">
    <property type="component" value="Unplaced"/>
</dbReference>
<dbReference type="InterPro" id="IPR016024">
    <property type="entry name" value="ARM-type_fold"/>
</dbReference>
<protein>
    <submittedName>
        <fullName evidence="4">Exportin-5-like</fullName>
    </submittedName>
</protein>
<evidence type="ECO:0000313" key="4">
    <source>
        <dbReference type="RefSeq" id="XP_014667809.1"/>
    </source>
</evidence>
<sequence>MTESLQDTAKKLIQAVETVMNPEVPQHERLQAHQIVENFRESSTVCAQCGIFLAEKTHSHIIRHFGLQLIEHCIKFRWNSISQEEKVFIKENTMRLLSTGTSDLITEYSHIKDGLSKLVVEMIKREWPQQWPSLLSELNEICQQGESQTELVLLIFLRLVEDIVAFQNVVGKRRRDLYQALTCSMAEIFAFFLGVLMTQTEKYHAHKLGTEPDSDQRALVHCRVAQAALMTLAGFVDWVPMSHISAENNQLLQMLCLLLGDDHLQLCAAECLLLLVSRKGKVEDRKPLLILFSEDAMNTVLCAARSAAMKALDEQNYLFLKRLCQVLTSIGSQLCALWGFSEDVHQPQNFAKYLDAILEFTNHPSQTLSGYTLSLWSSFFRHEFISKDPVLLSVLPKVVESATHNLIRVGFPSQSNSPACSYASLDFDSDDDFNQFFARFRAEAAEMLRLATLLHPQVTFDLAARWLETQLQKPIDIGEGADSDNGGSESGMCSYSSPTFLEWDALTVFLESVMSRILSSDKEKPAAERGILLLKSVLLYDTQDPLILSCVLSCISALFIFLTLAPDTLPAVLDKIFSSVLFSLPGQTKATRSRSVKNVRRHACSSLVKICKQYPTLLLPAFDHLYSHIKQISRDPDQLSQMEKCTLMEALILISNQLKDFSRQQTFIEEILAPVHKIWLDPELKQVFWSVERFISYIGLDRQPVEPSQDDQNGINRSQIIYCINTILAVIKRSKWPDDAEEAKAGAFVIGTSDSGAPILRNPASSHIMPLMQNMLGLLSSFNRMWVPEFLGRRSPEFGHAYELPETEKMALLGITPPCSDQLDTISMKHPLERMQTFLTNVHDNGCLAACVSSLVGRCRSDSRVFIVNAHLYFNCCHDVRYVLYFQIIYCINTILAVIKRSKWPDDAEEAKAGAFVIGTSDSGAPILRNPASSHIMPLMQNMLGLLSSFNRMWVPEFLGRRSPEFGHAYELPETEKMALLGITPPCSDQLDTISMKHPLERMQTFLTNVHDNGYHILGNAGSSLGFQFYSTEGLADLLLGTVFTSLDSIPDYRLRPIIRIFLKPFVQHCPKECYSKVLLPVLCVVCPYLLHRLSGKWQAINQRYETSGDNEDDMPESQEVLEDQIIRQLTRDYIDFIGVMCQNRKTPDPANCEMLEEDAATVTPAHDDSLSDLGLLIAHTETIGSPVILFVFYALCVNDATTCNKTVPLCWPLLKQCLVDRSLSADGAMNLLRYVILGLQQHGQHEACQSQLLGLGLQAYEGMRQVFPVIRTLLLQITSCTEAALQAFDEKLLQAMPTKQLPEKKKKDMFKKLVSDIIGHNIGQQFRKEVHIRNLAPLFKSSRPRAAPVPEEEKYTGLCELFKPPV</sequence>
<dbReference type="InterPro" id="IPR011989">
    <property type="entry name" value="ARM-like"/>
</dbReference>
<proteinExistence type="inferred from homology"/>
<dbReference type="GeneID" id="106809291"/>
<dbReference type="SUPFAM" id="SSF48371">
    <property type="entry name" value="ARM repeat"/>
    <property type="match status" value="1"/>
</dbReference>
<organism evidence="3 4">
    <name type="scientific">Priapulus caudatus</name>
    <name type="common">Priapulid worm</name>
    <dbReference type="NCBI Taxonomy" id="37621"/>
    <lineage>
        <taxon>Eukaryota</taxon>
        <taxon>Metazoa</taxon>
        <taxon>Ecdysozoa</taxon>
        <taxon>Scalidophora</taxon>
        <taxon>Priapulida</taxon>
        <taxon>Priapulimorpha</taxon>
        <taxon>Priapulimorphida</taxon>
        <taxon>Priapulidae</taxon>
        <taxon>Priapulus</taxon>
    </lineage>
</organism>
<dbReference type="RefSeq" id="XP_014667809.1">
    <property type="nucleotide sequence ID" value="XM_014812323.1"/>
</dbReference>
<dbReference type="Pfam" id="PF19273">
    <property type="entry name" value="Exportin-5"/>
    <property type="match status" value="2"/>
</dbReference>
<gene>
    <name evidence="4" type="primary">LOC106809291</name>
</gene>